<dbReference type="InterPro" id="IPR002125">
    <property type="entry name" value="CMP_dCMP_dom"/>
</dbReference>
<dbReference type="EMBL" id="FMWP01000089">
    <property type="protein sequence ID" value="SCZ96669.1"/>
    <property type="molecule type" value="Genomic_DNA"/>
</dbReference>
<dbReference type="OrthoDB" id="252265at2759"/>
<dbReference type="InterPro" id="IPR016193">
    <property type="entry name" value="Cytidine_deaminase-like"/>
</dbReference>
<dbReference type="PANTHER" id="PTHR11079:SF162">
    <property type="entry name" value="RIBOFLAVIN BIOSYNTHESIS PROTEIN PYRD, CHLOROPLASTIC"/>
    <property type="match status" value="1"/>
</dbReference>
<accession>A0A2X0KRM0</accession>
<dbReference type="Pfam" id="PF18785">
    <property type="entry name" value="Inv-AAD"/>
    <property type="match status" value="1"/>
</dbReference>
<evidence type="ECO:0000259" key="1">
    <source>
        <dbReference type="PROSITE" id="PS51747"/>
    </source>
</evidence>
<reference evidence="3" key="1">
    <citation type="submission" date="2016-10" db="EMBL/GenBank/DDBJ databases">
        <authorList>
            <person name="Jeantristanb JTB J.-T."/>
            <person name="Ricardo R."/>
        </authorList>
    </citation>
    <scope>NUCLEOTIDE SEQUENCE [LARGE SCALE GENOMIC DNA]</scope>
</reference>
<organism evidence="2 3">
    <name type="scientific">Microbotryum saponariae</name>
    <dbReference type="NCBI Taxonomy" id="289078"/>
    <lineage>
        <taxon>Eukaryota</taxon>
        <taxon>Fungi</taxon>
        <taxon>Dikarya</taxon>
        <taxon>Basidiomycota</taxon>
        <taxon>Pucciniomycotina</taxon>
        <taxon>Microbotryomycetes</taxon>
        <taxon>Microbotryales</taxon>
        <taxon>Microbotryaceae</taxon>
        <taxon>Microbotryum</taxon>
    </lineage>
</organism>
<dbReference type="Proteomes" id="UP000249723">
    <property type="component" value="Unassembled WGS sequence"/>
</dbReference>
<gene>
    <name evidence="2" type="ORF">BZ3500_MVSOF-1268-A1-R1_CHR4-4G07535</name>
</gene>
<feature type="domain" description="CMP/dCMP-type deaminase" evidence="1">
    <location>
        <begin position="9"/>
        <end position="145"/>
    </location>
</feature>
<dbReference type="PROSITE" id="PS51747">
    <property type="entry name" value="CYT_DCMP_DEAMINASES_2"/>
    <property type="match status" value="1"/>
</dbReference>
<sequence length="180" mass="19295">MVYSSLSDPEHVRCMRLALDEASKCEPTSTAFCVGCVITAPSSDGSYSTIAMGYSRELEGNTHAEQIALTKLASTSTYSSGLPPSTRLYTTMEPCSLRLSGNLPCVDRILQTSIRQIYVAVLEPDDFVQDVQGVQKLLNAGRQVVVVEDPGLKEECLRVARRGHLSNGAAAPDALVSAAK</sequence>
<keyword evidence="3" id="KW-1185">Reference proteome</keyword>
<dbReference type="GO" id="GO:0008835">
    <property type="term" value="F:diaminohydroxyphosphoribosylaminopyrimidine deaminase activity"/>
    <property type="evidence" value="ECO:0007669"/>
    <property type="project" value="TreeGrafter"/>
</dbReference>
<dbReference type="GO" id="GO:0006139">
    <property type="term" value="P:nucleobase-containing compound metabolic process"/>
    <property type="evidence" value="ECO:0007669"/>
    <property type="project" value="UniProtKB-ARBA"/>
</dbReference>
<proteinExistence type="predicted"/>
<protein>
    <submittedName>
        <fullName evidence="2">BZ3500_MvSof-1268-A1-R1_Chr4-4g07535 protein</fullName>
    </submittedName>
</protein>
<dbReference type="SUPFAM" id="SSF53927">
    <property type="entry name" value="Cytidine deaminase-like"/>
    <property type="match status" value="1"/>
</dbReference>
<dbReference type="AlphaFoldDB" id="A0A2X0KRM0"/>
<evidence type="ECO:0000313" key="2">
    <source>
        <dbReference type="EMBL" id="SCZ96669.1"/>
    </source>
</evidence>
<name>A0A2X0KRM0_9BASI</name>
<dbReference type="STRING" id="289078.A0A2X0KRM0"/>
<dbReference type="PANTHER" id="PTHR11079">
    <property type="entry name" value="CYTOSINE DEAMINASE FAMILY MEMBER"/>
    <property type="match status" value="1"/>
</dbReference>
<dbReference type="Gene3D" id="3.40.140.10">
    <property type="entry name" value="Cytidine Deaminase, domain 2"/>
    <property type="match status" value="1"/>
</dbReference>
<evidence type="ECO:0000313" key="3">
    <source>
        <dbReference type="Proteomes" id="UP000249723"/>
    </source>
</evidence>